<dbReference type="Pfam" id="PF02374">
    <property type="entry name" value="ArsA_ATPase"/>
    <property type="match status" value="1"/>
</dbReference>
<protein>
    <submittedName>
        <fullName evidence="2">Unannotated protein</fullName>
    </submittedName>
</protein>
<dbReference type="AlphaFoldDB" id="A0A6J6KDK9"/>
<dbReference type="InterPro" id="IPR016300">
    <property type="entry name" value="ATPase_ArsA/GET3"/>
</dbReference>
<dbReference type="InterPro" id="IPR027417">
    <property type="entry name" value="P-loop_NTPase"/>
</dbReference>
<gene>
    <name evidence="2" type="ORF">UFOPK2242_00223</name>
</gene>
<name>A0A6J6KDK9_9ZZZZ</name>
<evidence type="ECO:0000313" key="2">
    <source>
        <dbReference type="EMBL" id="CAB4647871.1"/>
    </source>
</evidence>
<organism evidence="2">
    <name type="scientific">freshwater metagenome</name>
    <dbReference type="NCBI Taxonomy" id="449393"/>
    <lineage>
        <taxon>unclassified sequences</taxon>
        <taxon>metagenomes</taxon>
        <taxon>ecological metagenomes</taxon>
    </lineage>
</organism>
<evidence type="ECO:0000259" key="1">
    <source>
        <dbReference type="Pfam" id="PF02374"/>
    </source>
</evidence>
<dbReference type="InterPro" id="IPR025723">
    <property type="entry name" value="ArsA/GET3_ATPase-like"/>
</dbReference>
<proteinExistence type="predicted"/>
<reference evidence="2" key="1">
    <citation type="submission" date="2020-05" db="EMBL/GenBank/DDBJ databases">
        <authorList>
            <person name="Chiriac C."/>
            <person name="Salcher M."/>
            <person name="Ghai R."/>
            <person name="Kavagutti S V."/>
        </authorList>
    </citation>
    <scope>NUCLEOTIDE SEQUENCE</scope>
</reference>
<accession>A0A6J6KDK9</accession>
<dbReference type="GO" id="GO:0016887">
    <property type="term" value="F:ATP hydrolysis activity"/>
    <property type="evidence" value="ECO:0007669"/>
    <property type="project" value="InterPro"/>
</dbReference>
<dbReference type="PANTHER" id="PTHR10803:SF31">
    <property type="entry name" value="ATPASE RV3679-RELATED"/>
    <property type="match status" value="1"/>
</dbReference>
<sequence>MAGKGGVGKTTVVAALAVVAARSGLSVLIAEVEGKSGLSKAFGVSDLEYEEIVLSKGISARTLTPDAALAEWLKGNGLGRIARRLNASGILEIVATAVPGMKDILVLGKIKGLEQSRAFDLILVDAPAAGHAVSFLTSPLGLLEAVGVGPIKAQASDVVAMLSDPTRAQVMLVTTPEETPVREAIETAFALEDRVGVALGPIIVNGIYTDDPAIASENDLTKPGVFDHAALEASISLDAQDSGFPLSSNEIRDIADAVSFRHARRQVQSHQADELRDALPIPQLRLPYLFDGEIGFAQIEKLADALGAQIEMLPDPIIREPEANNE</sequence>
<dbReference type="GO" id="GO:0005524">
    <property type="term" value="F:ATP binding"/>
    <property type="evidence" value="ECO:0007669"/>
    <property type="project" value="InterPro"/>
</dbReference>
<dbReference type="EMBL" id="CAEZWM010000013">
    <property type="protein sequence ID" value="CAB4647871.1"/>
    <property type="molecule type" value="Genomic_DNA"/>
</dbReference>
<feature type="domain" description="ArsA/GET3 Anion-transporting ATPase-like" evidence="1">
    <location>
        <begin position="1"/>
        <end position="139"/>
    </location>
</feature>
<dbReference type="Gene3D" id="3.40.50.300">
    <property type="entry name" value="P-loop containing nucleotide triphosphate hydrolases"/>
    <property type="match status" value="1"/>
</dbReference>
<dbReference type="SUPFAM" id="SSF52540">
    <property type="entry name" value="P-loop containing nucleoside triphosphate hydrolases"/>
    <property type="match status" value="1"/>
</dbReference>
<dbReference type="PANTHER" id="PTHR10803">
    <property type="entry name" value="ARSENICAL PUMP-DRIVING ATPASE ARSENITE-TRANSLOCATING ATPASE"/>
    <property type="match status" value="1"/>
</dbReference>